<gene>
    <name evidence="2" type="ORF">QOZ98_002132</name>
</gene>
<accession>A0ABU0GVB7</accession>
<evidence type="ECO:0000259" key="1">
    <source>
        <dbReference type="Pfam" id="PF10057"/>
    </source>
</evidence>
<evidence type="ECO:0000313" key="3">
    <source>
        <dbReference type="Proteomes" id="UP001241988"/>
    </source>
</evidence>
<name>A0ABU0GVB7_9BACL</name>
<sequence length="231" mass="26375">MTMEKNIEAEAGGYISGLLRTHFGKGPASVIVDVHKPFVLIHLREFLAPTEKVLMAQNEAIQVQKIRDLLMAELNDEIKLGLLKSAELDIKEVYADWNLKNKTGLLILALNEEGDEQISEWPVGINKSAFCQEVADVSKKAQKEPEKTEVFWLNAETVLIRRTGIFVEIEKELIKNNFTEVLKLAKRPLESKLINSSSFERILKRDIIEAFTDWDFKEDIGYTVLMIEPEM</sequence>
<reference evidence="2 3" key="1">
    <citation type="submission" date="2023-07" db="EMBL/GenBank/DDBJ databases">
        <title>Genomic Encyclopedia of Type Strains, Phase IV (KMG-IV): sequencing the most valuable type-strain genomes for metagenomic binning, comparative biology and taxonomic classification.</title>
        <authorList>
            <person name="Goeker M."/>
        </authorList>
    </citation>
    <scope>NUCLEOTIDE SEQUENCE [LARGE SCALE GENOMIC DNA]</scope>
    <source>
        <strain evidence="2 3">DSM 16419</strain>
    </source>
</reference>
<organism evidence="2 3">
    <name type="scientific">Planomicrobium stackebrandtii</name>
    <dbReference type="NCBI Taxonomy" id="253160"/>
    <lineage>
        <taxon>Bacteria</taxon>
        <taxon>Bacillati</taxon>
        <taxon>Bacillota</taxon>
        <taxon>Bacilli</taxon>
        <taxon>Bacillales</taxon>
        <taxon>Caryophanaceae</taxon>
        <taxon>Planomicrobium</taxon>
    </lineage>
</organism>
<feature type="domain" description="Na+-translocating membrane potential-generating system MpsC" evidence="1">
    <location>
        <begin position="5"/>
        <end position="111"/>
    </location>
</feature>
<comment type="caution">
    <text evidence="2">The sequence shown here is derived from an EMBL/GenBank/DDBJ whole genome shotgun (WGS) entry which is preliminary data.</text>
</comment>
<dbReference type="InterPro" id="IPR018745">
    <property type="entry name" value="MpsC"/>
</dbReference>
<dbReference type="RefSeq" id="WP_308787404.1">
    <property type="nucleotide sequence ID" value="NZ_JAUSWB010000005.1"/>
</dbReference>
<keyword evidence="3" id="KW-1185">Reference proteome</keyword>
<protein>
    <submittedName>
        <fullName evidence="2">Uncharacterized protein YbcI</fullName>
    </submittedName>
</protein>
<dbReference type="Proteomes" id="UP001241988">
    <property type="component" value="Unassembled WGS sequence"/>
</dbReference>
<evidence type="ECO:0000313" key="2">
    <source>
        <dbReference type="EMBL" id="MDQ0429304.1"/>
    </source>
</evidence>
<dbReference type="EMBL" id="JAUSWB010000005">
    <property type="protein sequence ID" value="MDQ0429304.1"/>
    <property type="molecule type" value="Genomic_DNA"/>
</dbReference>
<dbReference type="Pfam" id="PF10057">
    <property type="entry name" value="MpsC"/>
    <property type="match status" value="1"/>
</dbReference>
<proteinExistence type="predicted"/>